<feature type="signal peptide" evidence="12">
    <location>
        <begin position="1"/>
        <end position="17"/>
    </location>
</feature>
<keyword evidence="3" id="KW-0800">Toxin</keyword>
<evidence type="ECO:0000256" key="1">
    <source>
        <dbReference type="ARBA" id="ARBA00004239"/>
    </source>
</evidence>
<dbReference type="PROSITE" id="PS00134">
    <property type="entry name" value="TRYPSIN_HIS"/>
    <property type="match status" value="1"/>
</dbReference>
<dbReference type="PROSITE" id="PS00135">
    <property type="entry name" value="TRYPSIN_SER"/>
    <property type="match status" value="1"/>
</dbReference>
<gene>
    <name evidence="14" type="ORF">PIBRA_LOCUS12965</name>
</gene>
<dbReference type="CDD" id="cd00190">
    <property type="entry name" value="Tryp_SPc"/>
    <property type="match status" value="1"/>
</dbReference>
<accession>A0A9P0TSJ2</accession>
<evidence type="ECO:0000256" key="6">
    <source>
        <dbReference type="ARBA" id="ARBA00022825"/>
    </source>
</evidence>
<dbReference type="InterPro" id="IPR033116">
    <property type="entry name" value="TRYPSIN_SER"/>
</dbReference>
<dbReference type="GO" id="GO:0090729">
    <property type="term" value="F:toxin activity"/>
    <property type="evidence" value="ECO:0007669"/>
    <property type="project" value="UniProtKB-KW"/>
</dbReference>
<comment type="caution">
    <text evidence="14">The sequence shown here is derived from an EMBL/GenBank/DDBJ whole genome shotgun (WGS) entry which is preliminary data.</text>
</comment>
<evidence type="ECO:0000313" key="15">
    <source>
        <dbReference type="Proteomes" id="UP001152562"/>
    </source>
</evidence>
<dbReference type="InterPro" id="IPR001254">
    <property type="entry name" value="Trypsin_dom"/>
</dbReference>
<comment type="similarity">
    <text evidence="2">Belongs to the peptidase S1 family.</text>
</comment>
<organism evidence="14 15">
    <name type="scientific">Pieris brassicae</name>
    <name type="common">White butterfly</name>
    <name type="synonym">Large white butterfly</name>
    <dbReference type="NCBI Taxonomy" id="7116"/>
    <lineage>
        <taxon>Eukaryota</taxon>
        <taxon>Metazoa</taxon>
        <taxon>Ecdysozoa</taxon>
        <taxon>Arthropoda</taxon>
        <taxon>Hexapoda</taxon>
        <taxon>Insecta</taxon>
        <taxon>Pterygota</taxon>
        <taxon>Neoptera</taxon>
        <taxon>Endopterygota</taxon>
        <taxon>Lepidoptera</taxon>
        <taxon>Glossata</taxon>
        <taxon>Ditrysia</taxon>
        <taxon>Papilionoidea</taxon>
        <taxon>Pieridae</taxon>
        <taxon>Pierinae</taxon>
        <taxon>Pieris</taxon>
    </lineage>
</organism>
<dbReference type="SMART" id="SM00020">
    <property type="entry name" value="Tryp_SPc"/>
    <property type="match status" value="1"/>
</dbReference>
<dbReference type="PANTHER" id="PTHR24276:SF95">
    <property type="entry name" value="PEPTIDASE S1 DOMAIN-CONTAINING PROTEIN"/>
    <property type="match status" value="1"/>
</dbReference>
<keyword evidence="15" id="KW-1185">Reference proteome</keyword>
<dbReference type="AlphaFoldDB" id="A0A9P0TSJ2"/>
<evidence type="ECO:0000256" key="10">
    <source>
        <dbReference type="ARBA" id="ARBA00084094"/>
    </source>
</evidence>
<evidence type="ECO:0000256" key="11">
    <source>
        <dbReference type="RuleBase" id="RU363034"/>
    </source>
</evidence>
<comment type="subcellular location">
    <subcellularLocation>
        <location evidence="1">Secreted</location>
        <location evidence="1">Extracellular space</location>
    </subcellularLocation>
</comment>
<proteinExistence type="inferred from homology"/>
<dbReference type="GO" id="GO:0004252">
    <property type="term" value="F:serine-type endopeptidase activity"/>
    <property type="evidence" value="ECO:0007669"/>
    <property type="project" value="InterPro"/>
</dbReference>
<dbReference type="InterPro" id="IPR043504">
    <property type="entry name" value="Peptidase_S1_PA_chymotrypsin"/>
</dbReference>
<dbReference type="FunFam" id="2.40.10.10:FF:000068">
    <property type="entry name" value="transmembrane protease serine 2"/>
    <property type="match status" value="1"/>
</dbReference>
<keyword evidence="6 11" id="KW-0720">Serine protease</keyword>
<evidence type="ECO:0000259" key="13">
    <source>
        <dbReference type="PROSITE" id="PS50240"/>
    </source>
</evidence>
<protein>
    <recommendedName>
        <fullName evidence="13">Peptidase S1 domain-containing protein</fullName>
    </recommendedName>
</protein>
<dbReference type="SUPFAM" id="SSF50494">
    <property type="entry name" value="Trypsin-like serine proteases"/>
    <property type="match status" value="1"/>
</dbReference>
<evidence type="ECO:0000256" key="8">
    <source>
        <dbReference type="ARBA" id="ARBA00023240"/>
    </source>
</evidence>
<reference evidence="14" key="1">
    <citation type="submission" date="2022-05" db="EMBL/GenBank/DDBJ databases">
        <authorList>
            <person name="Okamura Y."/>
        </authorList>
    </citation>
    <scope>NUCLEOTIDE SEQUENCE</scope>
</reference>
<dbReference type="PANTHER" id="PTHR24276">
    <property type="entry name" value="POLYSERASE-RELATED"/>
    <property type="match status" value="1"/>
</dbReference>
<evidence type="ECO:0000256" key="2">
    <source>
        <dbReference type="ARBA" id="ARBA00007664"/>
    </source>
</evidence>
<keyword evidence="4 11" id="KW-0645">Protease</keyword>
<dbReference type="GO" id="GO:0005576">
    <property type="term" value="C:extracellular region"/>
    <property type="evidence" value="ECO:0007669"/>
    <property type="project" value="UniProtKB-SubCell"/>
</dbReference>
<comment type="function">
    <text evidence="9">Fibrinolytic activity; shows preferential cleavage of Arg-Gly bonds in all three fibrinogen chains. Contact with the caterpillars causes severe bleeding, due the anticoagulant effect of the protein.</text>
</comment>
<dbReference type="InterPro" id="IPR018114">
    <property type="entry name" value="TRYPSIN_HIS"/>
</dbReference>
<evidence type="ECO:0000256" key="4">
    <source>
        <dbReference type="ARBA" id="ARBA00022670"/>
    </source>
</evidence>
<keyword evidence="12" id="KW-0732">Signal</keyword>
<name>A0A9P0TSJ2_PIEBR</name>
<dbReference type="Proteomes" id="UP001152562">
    <property type="component" value="Unassembled WGS sequence"/>
</dbReference>
<dbReference type="PROSITE" id="PS50240">
    <property type="entry name" value="TRYPSIN_DOM"/>
    <property type="match status" value="1"/>
</dbReference>
<dbReference type="EMBL" id="CALOZG010000085">
    <property type="protein sequence ID" value="CAH4037260.1"/>
    <property type="molecule type" value="Genomic_DNA"/>
</dbReference>
<keyword evidence="10" id="KW-1205">Fibrinolytic toxin</keyword>
<sequence>MHFTVYLILALCSGVFSATTKNEAVPQARIIGGHEAKPNSHPYLVSLQLRFLWLRGHICGGSIIKENWVLTAAHCIQESWLTRWLPLEAVAGTNDVYDFGSLAQVNSVDQRIPHPKYQGGIGPYDIAVLRTATPFYFTREVQPIQLPLNSNIDGESLQLAGWGALRTTSFLPDLPNRLQEVEVKYISYDECFKAVAELLENDELNPLDRNAHICTGPLSGGIAACSGDSGGPLIEMVPSEANDDEAYDDNFEDSDKLRIRNDDSSIPVIRGIVSWGISPCGIDGGPTVFTNVFEYMDFVKQYSETVYSSVNK</sequence>
<keyword evidence="7" id="KW-1015">Disulfide bond</keyword>
<dbReference type="GO" id="GO:0006508">
    <property type="term" value="P:proteolysis"/>
    <property type="evidence" value="ECO:0007669"/>
    <property type="project" value="UniProtKB-KW"/>
</dbReference>
<dbReference type="InterPro" id="IPR050430">
    <property type="entry name" value="Peptidase_S1"/>
</dbReference>
<evidence type="ECO:0000256" key="12">
    <source>
        <dbReference type="SAM" id="SignalP"/>
    </source>
</evidence>
<dbReference type="InterPro" id="IPR009003">
    <property type="entry name" value="Peptidase_S1_PA"/>
</dbReference>
<evidence type="ECO:0000256" key="9">
    <source>
        <dbReference type="ARBA" id="ARBA00055534"/>
    </source>
</evidence>
<evidence type="ECO:0000256" key="5">
    <source>
        <dbReference type="ARBA" id="ARBA00022801"/>
    </source>
</evidence>
<dbReference type="Gene3D" id="2.40.10.10">
    <property type="entry name" value="Trypsin-like serine proteases"/>
    <property type="match status" value="1"/>
</dbReference>
<feature type="chain" id="PRO_5040509780" description="Peptidase S1 domain-containing protein" evidence="12">
    <location>
        <begin position="18"/>
        <end position="312"/>
    </location>
</feature>
<keyword evidence="8" id="KW-1199">Hemostasis impairing toxin</keyword>
<evidence type="ECO:0000256" key="7">
    <source>
        <dbReference type="ARBA" id="ARBA00023157"/>
    </source>
</evidence>
<evidence type="ECO:0000313" key="14">
    <source>
        <dbReference type="EMBL" id="CAH4037260.1"/>
    </source>
</evidence>
<keyword evidence="5 11" id="KW-0378">Hydrolase</keyword>
<dbReference type="PRINTS" id="PR00722">
    <property type="entry name" value="CHYMOTRYPSIN"/>
</dbReference>
<dbReference type="Pfam" id="PF00089">
    <property type="entry name" value="Trypsin"/>
    <property type="match status" value="1"/>
</dbReference>
<evidence type="ECO:0000256" key="3">
    <source>
        <dbReference type="ARBA" id="ARBA00022656"/>
    </source>
</evidence>
<dbReference type="InterPro" id="IPR001314">
    <property type="entry name" value="Peptidase_S1A"/>
</dbReference>
<feature type="domain" description="Peptidase S1" evidence="13">
    <location>
        <begin position="30"/>
        <end position="304"/>
    </location>
</feature>